<comment type="caution">
    <text evidence="2">The sequence shown here is derived from an EMBL/GenBank/DDBJ whole genome shotgun (WGS) entry which is preliminary data.</text>
</comment>
<dbReference type="OrthoDB" id="9773828at2"/>
<dbReference type="InterPro" id="IPR036812">
    <property type="entry name" value="NAD(P)_OxRdtase_dom_sf"/>
</dbReference>
<proteinExistence type="predicted"/>
<dbReference type="Gene3D" id="3.20.20.100">
    <property type="entry name" value="NADP-dependent oxidoreductase domain"/>
    <property type="match status" value="1"/>
</dbReference>
<evidence type="ECO:0000259" key="1">
    <source>
        <dbReference type="Pfam" id="PF00248"/>
    </source>
</evidence>
<dbReference type="CDD" id="cd19100">
    <property type="entry name" value="AKR_unchar"/>
    <property type="match status" value="1"/>
</dbReference>
<evidence type="ECO:0000313" key="3">
    <source>
        <dbReference type="Proteomes" id="UP000247476"/>
    </source>
</evidence>
<reference evidence="2 3" key="1">
    <citation type="submission" date="2018-05" db="EMBL/GenBank/DDBJ databases">
        <title>Paenibacillus flagellatus sp. nov., isolated from selenium mineral soil.</title>
        <authorList>
            <person name="Dai X."/>
        </authorList>
    </citation>
    <scope>NUCLEOTIDE SEQUENCE [LARGE SCALE GENOMIC DNA]</scope>
    <source>
        <strain evidence="2 3">DXL2</strain>
    </source>
</reference>
<dbReference type="PANTHER" id="PTHR43312:SF1">
    <property type="entry name" value="NADP-DEPENDENT OXIDOREDUCTASE DOMAIN-CONTAINING PROTEIN"/>
    <property type="match status" value="1"/>
</dbReference>
<organism evidence="2 3">
    <name type="scientific">Paenibacillus flagellatus</name>
    <dbReference type="NCBI Taxonomy" id="2211139"/>
    <lineage>
        <taxon>Bacteria</taxon>
        <taxon>Bacillati</taxon>
        <taxon>Bacillota</taxon>
        <taxon>Bacilli</taxon>
        <taxon>Bacillales</taxon>
        <taxon>Paenibacillaceae</taxon>
        <taxon>Paenibacillus</taxon>
    </lineage>
</organism>
<name>A0A2V5K6T4_9BACL</name>
<accession>A0A2V5K6T4</accession>
<dbReference type="EMBL" id="QJVJ01000004">
    <property type="protein sequence ID" value="PYI55125.1"/>
    <property type="molecule type" value="Genomic_DNA"/>
</dbReference>
<dbReference type="Proteomes" id="UP000247476">
    <property type="component" value="Unassembled WGS sequence"/>
</dbReference>
<evidence type="ECO:0000313" key="2">
    <source>
        <dbReference type="EMBL" id="PYI55125.1"/>
    </source>
</evidence>
<dbReference type="PANTHER" id="PTHR43312">
    <property type="entry name" value="D-THREO-ALDOSE 1-DEHYDROGENASE"/>
    <property type="match status" value="1"/>
</dbReference>
<sequence>MLKRHMGKIDFDSSVLLFGGAKLGSVTQDEADRALEFALERGVNHIDTAASYGDSEIRLGRRMPDIRDRVFLATKTTQRGKREAREEIERSLDRLRTDRLDLLQLHAVGTFEELDTCTAEGGALEAALEAQAEGLVRHIGITGHGHRAPAVHLEALRRFPFDAVLTPLNFFLYSLPAYRESFEALVAETKRQNVALRVIKAVAKGPWAEGQSRGYATWYEPFGDPRTIGACVHFALSADGVNAFASAGDVGLFPRIVAAVESYGSMSDEEAAAILAAVPDYASPFGAPTSIA</sequence>
<dbReference type="RefSeq" id="WP_110840264.1">
    <property type="nucleotide sequence ID" value="NZ_QJVJ01000004.1"/>
</dbReference>
<dbReference type="Pfam" id="PF00248">
    <property type="entry name" value="Aldo_ket_red"/>
    <property type="match status" value="1"/>
</dbReference>
<keyword evidence="3" id="KW-1185">Reference proteome</keyword>
<dbReference type="SUPFAM" id="SSF51430">
    <property type="entry name" value="NAD(P)-linked oxidoreductase"/>
    <property type="match status" value="1"/>
</dbReference>
<gene>
    <name evidence="2" type="ORF">DLM86_11400</name>
</gene>
<dbReference type="InterPro" id="IPR053135">
    <property type="entry name" value="AKR2_Oxidoreductase"/>
</dbReference>
<dbReference type="InterPro" id="IPR023210">
    <property type="entry name" value="NADP_OxRdtase_dom"/>
</dbReference>
<dbReference type="AlphaFoldDB" id="A0A2V5K6T4"/>
<protein>
    <submittedName>
        <fullName evidence="2">Aldo/keto reductase</fullName>
    </submittedName>
</protein>
<feature type="domain" description="NADP-dependent oxidoreductase" evidence="1">
    <location>
        <begin position="16"/>
        <end position="206"/>
    </location>
</feature>